<dbReference type="RefSeq" id="WP_183335626.1">
    <property type="nucleotide sequence ID" value="NZ_BMHX01000007.1"/>
</dbReference>
<evidence type="ECO:0000259" key="1">
    <source>
        <dbReference type="Pfam" id="PF00534"/>
    </source>
</evidence>
<keyword evidence="4" id="KW-1185">Reference proteome</keyword>
<gene>
    <name evidence="3" type="ORF">HNQ73_002946</name>
</gene>
<protein>
    <submittedName>
        <fullName evidence="3">Glycosyltransferase involved in cell wall biosynthesis</fullName>
    </submittedName>
</protein>
<evidence type="ECO:0000313" key="3">
    <source>
        <dbReference type="EMBL" id="MBB6169304.1"/>
    </source>
</evidence>
<feature type="domain" description="Glycosyltransferase subfamily 4-like N-terminal" evidence="2">
    <location>
        <begin position="17"/>
        <end position="186"/>
    </location>
</feature>
<dbReference type="Pfam" id="PF00534">
    <property type="entry name" value="Glycos_transf_1"/>
    <property type="match status" value="1"/>
</dbReference>
<proteinExistence type="predicted"/>
<dbReference type="Proteomes" id="UP000588017">
    <property type="component" value="Unassembled WGS sequence"/>
</dbReference>
<dbReference type="Pfam" id="PF13439">
    <property type="entry name" value="Glyco_transf_4"/>
    <property type="match status" value="1"/>
</dbReference>
<dbReference type="Gene3D" id="3.40.50.2000">
    <property type="entry name" value="Glycogen Phosphorylase B"/>
    <property type="match status" value="2"/>
</dbReference>
<name>A0A841KEC8_9HYPH</name>
<dbReference type="PANTHER" id="PTHR45947:SF3">
    <property type="entry name" value="SULFOQUINOVOSYL TRANSFERASE SQD2"/>
    <property type="match status" value="1"/>
</dbReference>
<dbReference type="AlphaFoldDB" id="A0A841KEC8"/>
<dbReference type="InterPro" id="IPR001296">
    <property type="entry name" value="Glyco_trans_1"/>
</dbReference>
<dbReference type="CDD" id="cd03801">
    <property type="entry name" value="GT4_PimA-like"/>
    <property type="match status" value="1"/>
</dbReference>
<dbReference type="SUPFAM" id="SSF53756">
    <property type="entry name" value="UDP-Glycosyltransferase/glycogen phosphorylase"/>
    <property type="match status" value="1"/>
</dbReference>
<feature type="domain" description="Glycosyl transferase family 1" evidence="1">
    <location>
        <begin position="193"/>
        <end position="347"/>
    </location>
</feature>
<evidence type="ECO:0000259" key="2">
    <source>
        <dbReference type="Pfam" id="PF13439"/>
    </source>
</evidence>
<organism evidence="3 4">
    <name type="scientific">Chelatococcus composti</name>
    <dbReference type="NCBI Taxonomy" id="1743235"/>
    <lineage>
        <taxon>Bacteria</taxon>
        <taxon>Pseudomonadati</taxon>
        <taxon>Pseudomonadota</taxon>
        <taxon>Alphaproteobacteria</taxon>
        <taxon>Hyphomicrobiales</taxon>
        <taxon>Chelatococcaceae</taxon>
        <taxon>Chelatococcus</taxon>
    </lineage>
</organism>
<reference evidence="3 4" key="1">
    <citation type="submission" date="2020-08" db="EMBL/GenBank/DDBJ databases">
        <title>Genomic Encyclopedia of Type Strains, Phase IV (KMG-IV): sequencing the most valuable type-strain genomes for metagenomic binning, comparative biology and taxonomic classification.</title>
        <authorList>
            <person name="Goeker M."/>
        </authorList>
    </citation>
    <scope>NUCLEOTIDE SEQUENCE [LARGE SCALE GENOMIC DNA]</scope>
    <source>
        <strain evidence="3 4">DSM 101465</strain>
    </source>
</reference>
<sequence>MPSPVPLRILHVLRAPVGGLFRHVVDLARGQVELGHEVGIVCDATTGGERAEAALAALRGDLVLGVTRLPMARLPGAGDIASAVRVRALVSRLGPDVVHGHGAKGGLYARLCARADGRRPARIYTPHGGSFHYPPGTMQHRLYMTAERILARRTDFFLFESAYIARLATSALGSLMTRSAIVYNGLHEAEFNEVSRSGTHDVLYIGELRHLKGIDTLIDALALLRDEGRPLTAVFVGAGPDEEAIRAHAARRGLDKAVTFRQPMPIREAMALARVMVVPSRAESLPYVVLEAAAAAMPLVATAVGGIPEIFGPQASRLVPPDAPEALAGALRRRLDMPEAEAHAEDAALRAFVRERFSLPQMIASVLEAYRTALR</sequence>
<dbReference type="GO" id="GO:0016757">
    <property type="term" value="F:glycosyltransferase activity"/>
    <property type="evidence" value="ECO:0007669"/>
    <property type="project" value="TreeGrafter"/>
</dbReference>
<evidence type="ECO:0000313" key="4">
    <source>
        <dbReference type="Proteomes" id="UP000588017"/>
    </source>
</evidence>
<comment type="caution">
    <text evidence="3">The sequence shown here is derived from an EMBL/GenBank/DDBJ whole genome shotgun (WGS) entry which is preliminary data.</text>
</comment>
<dbReference type="InterPro" id="IPR028098">
    <property type="entry name" value="Glyco_trans_4-like_N"/>
</dbReference>
<dbReference type="InterPro" id="IPR050194">
    <property type="entry name" value="Glycosyltransferase_grp1"/>
</dbReference>
<dbReference type="EMBL" id="JACHEH010000007">
    <property type="protein sequence ID" value="MBB6169304.1"/>
    <property type="molecule type" value="Genomic_DNA"/>
</dbReference>
<accession>A0A841KEC8</accession>
<dbReference type="PANTHER" id="PTHR45947">
    <property type="entry name" value="SULFOQUINOVOSYL TRANSFERASE SQD2"/>
    <property type="match status" value="1"/>
</dbReference>
<keyword evidence="3" id="KW-0808">Transferase</keyword>